<feature type="compositionally biased region" description="Low complexity" evidence="1">
    <location>
        <begin position="2235"/>
        <end position="2250"/>
    </location>
</feature>
<gene>
    <name evidence="2" type="ORF">FNV43_RR09540</name>
</gene>
<feature type="region of interest" description="Disordered" evidence="1">
    <location>
        <begin position="692"/>
        <end position="711"/>
    </location>
</feature>
<protein>
    <submittedName>
        <fullName evidence="2">Uncharacterized protein</fullName>
    </submittedName>
</protein>
<accession>A0A8K0HA98</accession>
<dbReference type="OrthoDB" id="20729at2759"/>
<evidence type="ECO:0000313" key="2">
    <source>
        <dbReference type="EMBL" id="KAF3448827.1"/>
    </source>
</evidence>
<dbReference type="Proteomes" id="UP000796880">
    <property type="component" value="Unassembled WGS sequence"/>
</dbReference>
<evidence type="ECO:0000256" key="1">
    <source>
        <dbReference type="SAM" id="MobiDB-lite"/>
    </source>
</evidence>
<feature type="compositionally biased region" description="Polar residues" evidence="1">
    <location>
        <begin position="9"/>
        <end position="29"/>
    </location>
</feature>
<dbReference type="EMBL" id="VOIH02000004">
    <property type="protein sequence ID" value="KAF3448827.1"/>
    <property type="molecule type" value="Genomic_DNA"/>
</dbReference>
<feature type="region of interest" description="Disordered" evidence="1">
    <location>
        <begin position="2227"/>
        <end position="2251"/>
    </location>
</feature>
<proteinExistence type="predicted"/>
<sequence length="2336" mass="246114">MSFRPSDATAPSTREQGLVTSIGFGSTSPRLRPTSYGLSPTSSGFGPTSPPLGPTSSVFAPTSSLLGSTLSGFDPTSSRLGPTISGFGPTSPRLSSTSSGFGPTSARLSPTSPRLGPTPPALGLVRTLPAWLRVWGDLLGWSDLQRAWSDLQAWSDLLRVWSDLLRVWSDLPPAWSDLRRVWSDLRSAWSDLPAGPTSQADQASRPWASRPLRVWSDLFAASSDLSLALFDLPFRAWSDLLPAWSDLPPVWTNLLRVWSDLLWISSVLLAAWSDLPPAWSDLLRAWSDLLWVRSDLLPAWFDFPGLVHLQARSGLPLGLVLPRPGFGSTSWVWSDLLRLSVTCLGLLGASSGLVRRPRLGGPPGLVSHRVWSTSRRSELPRLGQTSRLGQPPGTLGVWFDLFAAWSDLRLGQASHRRGPPGVGLLPLVHLLAAGLLRFSPSSRLGPSRQCDLLGLGPPPQVRSATSGLVQLPGDPASRLGQASQGLVRPPRVWWDLLSLVDILGFGLVRPPGGATSYWQCDHLGFGRPPRPSPPPAWSSLPAWSTSRLGQDLGRVWSRPLVLGRTSQSCSAFPVSPYWRSDLPGFGPPLVAWSGLPVLSPPGWSDLLWFGAISWLGSTSPRLCQASSKLGASVFGQASHLVLRFGPTSSGFGSTSSRFGQASQAFLGLGPASCRLGQASWLGSSSPRLGSTSLRLGSTSSGHGPTSSGFGLTFSGLGPTSSGFGPTSSGFVRPPPGLVRPPPAWCDLSRLVRPPRACGPPLWLGHNLPAGRSLRVWSTSCGLSDLPLPWSELPCGATSPGQPRVWCDLPSPASGFGATSAWSASRLVGPPAGLVHLRKLSDSGLVRPLGLGPSPAWSGASAGPTSSSLVSLPAWSSLPLGPTSRLGPAFPGLVRLPAWSLLGSGLTTPGFGRPPGLVRLPRLGRTSRFGPAPRIWVRAPPGLTLWSDLMGLGQASQPPGVWWTSRQSHLLRLGPRVWWTSSAVSLPGQPPRLGGPHRTWSHLLWVRSGLLQAWLTSLWWASLWVGPRLAWSDLIRVWSTPCRLVGLSDFGPTSSGFSSTSSGFGPTSSRLGATSLTWASGFGRPPPAQSLRLDLPAWLTSLALVRPRPGLVRPLRGLVVPPKAGRPPRGPTSQVRPLWVWSTSPASLRFDATSLAGQTPPWSDLLQVWFDLTAWLGPDASSGLVRPPRLGPSLRVFGQASPLVHLLGVWSGLPGLVGLEGGGLVLPHRVWSASGLVEPPGLGQPSRLGPHPMVRQGLVRPPPCLVRPPAGLVRPPAGLVRPPPGLIRPPFGLVLSPPNPVRPPSRLVRPLGLVRPPGTGPPLVRLLRAWSDLLAVRPPGLGPTCRLGPTSSGLGPTSLVHGPTSQLDATSRLGPPPPLGPISPGLVDLPVPPSRACSGLPGFRPPRAGQAYWHSGASSVLLGLPGLGPTSSGLGPSSYEVGPTSPEVRPPRLVGPPLAWSNSAGLATPGIGPLRAWSGLPPAGGPPGLVPPHRSQVLGRPPLAPVGLPCWSRPHRVWSDLTGFGQTPAWSDIPPGSQSFAQAWFDLSPSWSIPGFRPPSGLFHLPGLVEPPQGLVTTHVVRPPPAWSGLAGLGPPPEPSARWRGPISPLGQPPVLGRPHAWFDLTHVNRDWATSRLLRTRLVHLFPAVRHSRLEWALAWSTSSGLVHLPVWFDLAGLSPGLVLRPPGLEVRPPRDWLGQASGFGQTTWGSVRPPGLGRSQPGFGQTSRLGQNSGFGPDLPAWWASRLGGPPRAVASLGLGQTSRCLHQTSRLTWSDLGQVGLPVLQISSGLGGPSGLVRLDPVLVRPHAGLAEVAGSVLLPRGWSRTPDLVRPPGIGRASGLGGLPAGAASPAASCRFGQASARLGPTSQQWHPQGLVELRPAWFDLGPAGPISRLGQPRSGLFGPPDLVEPSRAWSDLHGGSGLPAAWSGLARAWVGLRAGQSYIGPDLQRLGRPPGTSVGFGQASGLVLRSSGLGSTSQACPTLPGFGQASRIGQASRLGGASRFARPSGLVDLPGLVRPPRARSDLLAWRSQPGFGPASRLGQPPGFDVGQGLVDLPAVWSLRPVLVRPPEDLVGPPAGGLTFRLGRPRGLVDFPPAVEPPRLGPGLPGLWASRAWSTSPVVPHAAVGLMGFGWPAWAVPSLTQAWSGLSEGLVDLTAWSDLIGLVRPHSRLGYDLLGFGSHLQGFVRPPISVPPPRLGQTSQQSDFPAGQAISGFGRPSLTAWLRPPRLGRPPSTGPTSLSLSGPGEVTSVGLVRPRWLGPASLLGPTSRQLRPPVSRPLESWSGLLGFSAPQGSDTRNWSGQHHAGLVPEAPCTWSDSQPAWIGPQAWSAL</sequence>
<reference evidence="2" key="1">
    <citation type="submission" date="2020-03" db="EMBL/GenBank/DDBJ databases">
        <title>A high-quality chromosome-level genome assembly of a woody plant with both climbing and erect habits, Rhamnella rubrinervis.</title>
        <authorList>
            <person name="Lu Z."/>
            <person name="Yang Y."/>
            <person name="Zhu X."/>
            <person name="Sun Y."/>
        </authorList>
    </citation>
    <scope>NUCLEOTIDE SEQUENCE</scope>
    <source>
        <strain evidence="2">BYM</strain>
        <tissue evidence="2">Leaf</tissue>
    </source>
</reference>
<organism evidence="2 3">
    <name type="scientific">Rhamnella rubrinervis</name>
    <dbReference type="NCBI Taxonomy" id="2594499"/>
    <lineage>
        <taxon>Eukaryota</taxon>
        <taxon>Viridiplantae</taxon>
        <taxon>Streptophyta</taxon>
        <taxon>Embryophyta</taxon>
        <taxon>Tracheophyta</taxon>
        <taxon>Spermatophyta</taxon>
        <taxon>Magnoliopsida</taxon>
        <taxon>eudicotyledons</taxon>
        <taxon>Gunneridae</taxon>
        <taxon>Pentapetalae</taxon>
        <taxon>rosids</taxon>
        <taxon>fabids</taxon>
        <taxon>Rosales</taxon>
        <taxon>Rhamnaceae</taxon>
        <taxon>rhamnoid group</taxon>
        <taxon>Rhamneae</taxon>
        <taxon>Rhamnella</taxon>
    </lineage>
</organism>
<evidence type="ECO:0000313" key="3">
    <source>
        <dbReference type="Proteomes" id="UP000796880"/>
    </source>
</evidence>
<feature type="region of interest" description="Disordered" evidence="1">
    <location>
        <begin position="83"/>
        <end position="115"/>
    </location>
</feature>
<feature type="compositionally biased region" description="Low complexity" evidence="1">
    <location>
        <begin position="37"/>
        <end position="47"/>
    </location>
</feature>
<feature type="region of interest" description="Disordered" evidence="1">
    <location>
        <begin position="2194"/>
        <end position="2215"/>
    </location>
</feature>
<keyword evidence="3" id="KW-1185">Reference proteome</keyword>
<feature type="compositionally biased region" description="Polar residues" evidence="1">
    <location>
        <begin position="92"/>
        <end position="112"/>
    </location>
</feature>
<feature type="region of interest" description="Disordered" evidence="1">
    <location>
        <begin position="1"/>
        <end position="58"/>
    </location>
</feature>
<name>A0A8K0HA98_9ROSA</name>
<comment type="caution">
    <text evidence="2">The sequence shown here is derived from an EMBL/GenBank/DDBJ whole genome shotgun (WGS) entry which is preliminary data.</text>
</comment>